<organism evidence="2 3">
    <name type="scientific">Clostridium cibarium</name>
    <dbReference type="NCBI Taxonomy" id="2762247"/>
    <lineage>
        <taxon>Bacteria</taxon>
        <taxon>Bacillati</taxon>
        <taxon>Bacillota</taxon>
        <taxon>Clostridia</taxon>
        <taxon>Eubacteriales</taxon>
        <taxon>Clostridiaceae</taxon>
        <taxon>Clostridium</taxon>
    </lineage>
</organism>
<evidence type="ECO:0000313" key="2">
    <source>
        <dbReference type="EMBL" id="MBD7911466.1"/>
    </source>
</evidence>
<dbReference type="RefSeq" id="WP_143317907.1">
    <property type="nucleotide sequence ID" value="NZ_JACSRA010000011.1"/>
</dbReference>
<evidence type="ECO:0008006" key="4">
    <source>
        <dbReference type="Google" id="ProtNLM"/>
    </source>
</evidence>
<feature type="chain" id="PRO_5045675670" description="Bacteriocin" evidence="1">
    <location>
        <begin position="22"/>
        <end position="104"/>
    </location>
</feature>
<sequence length="104" mass="11777">MNKKLLSLVIVGILTVTSLPAVTTSAAEINSTKSVISTVKARSSWQDGYILPGTDIYSEPYSDRYYGSVQTKTEADIQYYGNGWYKVYFSDQYFYVYGRGHLEF</sequence>
<reference evidence="2 3" key="1">
    <citation type="submission" date="2020-08" db="EMBL/GenBank/DDBJ databases">
        <title>A Genomic Blueprint of the Chicken Gut Microbiome.</title>
        <authorList>
            <person name="Gilroy R."/>
            <person name="Ravi A."/>
            <person name="Getino M."/>
            <person name="Pursley I."/>
            <person name="Horton D.L."/>
            <person name="Alikhan N.-F."/>
            <person name="Baker D."/>
            <person name="Gharbi K."/>
            <person name="Hall N."/>
            <person name="Watson M."/>
            <person name="Adriaenssens E.M."/>
            <person name="Foster-Nyarko E."/>
            <person name="Jarju S."/>
            <person name="Secka A."/>
            <person name="Antonio M."/>
            <person name="Oren A."/>
            <person name="Chaudhuri R."/>
            <person name="La Ragione R.M."/>
            <person name="Hildebrand F."/>
            <person name="Pallen M.J."/>
        </authorList>
    </citation>
    <scope>NUCLEOTIDE SEQUENCE [LARGE SCALE GENOMIC DNA]</scope>
    <source>
        <strain evidence="2 3">Sa3CVN1</strain>
    </source>
</reference>
<dbReference type="Proteomes" id="UP000627781">
    <property type="component" value="Unassembled WGS sequence"/>
</dbReference>
<protein>
    <recommendedName>
        <fullName evidence="4">Bacteriocin</fullName>
    </recommendedName>
</protein>
<dbReference type="EMBL" id="JACSRA010000011">
    <property type="protein sequence ID" value="MBD7911466.1"/>
    <property type="molecule type" value="Genomic_DNA"/>
</dbReference>
<keyword evidence="1" id="KW-0732">Signal</keyword>
<evidence type="ECO:0000313" key="3">
    <source>
        <dbReference type="Proteomes" id="UP000627781"/>
    </source>
</evidence>
<gene>
    <name evidence="2" type="ORF">H9661_08870</name>
</gene>
<evidence type="ECO:0000256" key="1">
    <source>
        <dbReference type="SAM" id="SignalP"/>
    </source>
</evidence>
<name>A0ABR8PTG6_9CLOT</name>
<comment type="caution">
    <text evidence="2">The sequence shown here is derived from an EMBL/GenBank/DDBJ whole genome shotgun (WGS) entry which is preliminary data.</text>
</comment>
<proteinExistence type="predicted"/>
<feature type="signal peptide" evidence="1">
    <location>
        <begin position="1"/>
        <end position="21"/>
    </location>
</feature>
<keyword evidence="3" id="KW-1185">Reference proteome</keyword>
<accession>A0ABR8PTG6</accession>